<feature type="coiled-coil region" evidence="1">
    <location>
        <begin position="120"/>
        <end position="147"/>
    </location>
</feature>
<gene>
    <name evidence="2" type="ORF">B0J11DRAFT_308378</name>
</gene>
<dbReference type="Proteomes" id="UP000700596">
    <property type="component" value="Unassembled WGS sequence"/>
</dbReference>
<evidence type="ECO:0008006" key="4">
    <source>
        <dbReference type="Google" id="ProtNLM"/>
    </source>
</evidence>
<name>A0A9P9IKF2_9PLEO</name>
<dbReference type="AlphaFoldDB" id="A0A9P9IKF2"/>
<evidence type="ECO:0000313" key="2">
    <source>
        <dbReference type="EMBL" id="KAH7125523.1"/>
    </source>
</evidence>
<proteinExistence type="predicted"/>
<comment type="caution">
    <text evidence="2">The sequence shown here is derived from an EMBL/GenBank/DDBJ whole genome shotgun (WGS) entry which is preliminary data.</text>
</comment>
<sequence length="184" mass="21207">MAPPYHRSGHLRRWQHDRYRPYHLPDHDIKTAGPHVIYADKALPKNFAKPLTCFFWKHHGKCNKRDIDCAYAHWDTGHSATAPITLPSENGIESLAGRNAERQLSGTGHSVSIGTDRAESVQHNASIRSLEKEIRQKERDLRLREERFDKYVEEKENDLDIREECIARKEEALALGQSAEYEAP</sequence>
<protein>
    <recommendedName>
        <fullName evidence="4">C3H1-type domain-containing protein</fullName>
    </recommendedName>
</protein>
<keyword evidence="3" id="KW-1185">Reference proteome</keyword>
<dbReference type="OrthoDB" id="1918685at2759"/>
<keyword evidence="1" id="KW-0175">Coiled coil</keyword>
<dbReference type="EMBL" id="JAGMWT010000007">
    <property type="protein sequence ID" value="KAH7125523.1"/>
    <property type="molecule type" value="Genomic_DNA"/>
</dbReference>
<evidence type="ECO:0000313" key="3">
    <source>
        <dbReference type="Proteomes" id="UP000700596"/>
    </source>
</evidence>
<accession>A0A9P9IKF2</accession>
<evidence type="ECO:0000256" key="1">
    <source>
        <dbReference type="SAM" id="Coils"/>
    </source>
</evidence>
<organism evidence="2 3">
    <name type="scientific">Dendryphion nanum</name>
    <dbReference type="NCBI Taxonomy" id="256645"/>
    <lineage>
        <taxon>Eukaryota</taxon>
        <taxon>Fungi</taxon>
        <taxon>Dikarya</taxon>
        <taxon>Ascomycota</taxon>
        <taxon>Pezizomycotina</taxon>
        <taxon>Dothideomycetes</taxon>
        <taxon>Pleosporomycetidae</taxon>
        <taxon>Pleosporales</taxon>
        <taxon>Torulaceae</taxon>
        <taxon>Dendryphion</taxon>
    </lineage>
</organism>
<reference evidence="2" key="1">
    <citation type="journal article" date="2021" name="Nat. Commun.">
        <title>Genetic determinants of endophytism in the Arabidopsis root mycobiome.</title>
        <authorList>
            <person name="Mesny F."/>
            <person name="Miyauchi S."/>
            <person name="Thiergart T."/>
            <person name="Pickel B."/>
            <person name="Atanasova L."/>
            <person name="Karlsson M."/>
            <person name="Huettel B."/>
            <person name="Barry K.W."/>
            <person name="Haridas S."/>
            <person name="Chen C."/>
            <person name="Bauer D."/>
            <person name="Andreopoulos W."/>
            <person name="Pangilinan J."/>
            <person name="LaButti K."/>
            <person name="Riley R."/>
            <person name="Lipzen A."/>
            <person name="Clum A."/>
            <person name="Drula E."/>
            <person name="Henrissat B."/>
            <person name="Kohler A."/>
            <person name="Grigoriev I.V."/>
            <person name="Martin F.M."/>
            <person name="Hacquard S."/>
        </authorList>
    </citation>
    <scope>NUCLEOTIDE SEQUENCE</scope>
    <source>
        <strain evidence="2">MPI-CAGE-CH-0243</strain>
    </source>
</reference>